<gene>
    <name evidence="14" type="primary">ppiD</name>
    <name evidence="14" type="ORF">RINTU1_28080</name>
</gene>
<protein>
    <recommendedName>
        <fullName evidence="9">Periplasmic chaperone PpiD</fullName>
    </recommendedName>
    <alternativeName>
        <fullName evidence="10">Periplasmic folding chaperone</fullName>
    </alternativeName>
</protein>
<evidence type="ECO:0000256" key="5">
    <source>
        <dbReference type="ARBA" id="ARBA00022989"/>
    </source>
</evidence>
<evidence type="ECO:0000256" key="6">
    <source>
        <dbReference type="ARBA" id="ARBA00023136"/>
    </source>
</evidence>
<evidence type="ECO:0000256" key="10">
    <source>
        <dbReference type="ARBA" id="ARBA00042775"/>
    </source>
</evidence>
<dbReference type="InterPro" id="IPR046357">
    <property type="entry name" value="PPIase_dom_sf"/>
</dbReference>
<dbReference type="InterPro" id="IPR027304">
    <property type="entry name" value="Trigger_fact/SurA_dom_sf"/>
</dbReference>
<organism evidence="14 15">
    <name type="scientific">Candidatus Regiella insecticola</name>
    <dbReference type="NCBI Taxonomy" id="138073"/>
    <lineage>
        <taxon>Bacteria</taxon>
        <taxon>Pseudomonadati</taxon>
        <taxon>Pseudomonadota</taxon>
        <taxon>Gammaproteobacteria</taxon>
        <taxon>Enterobacterales</taxon>
        <taxon>Enterobacteriaceae</taxon>
        <taxon>aphid secondary symbionts</taxon>
        <taxon>Candidatus Regiella</taxon>
    </lineage>
</organism>
<keyword evidence="5 12" id="KW-1133">Transmembrane helix</keyword>
<dbReference type="Gene3D" id="3.10.50.40">
    <property type="match status" value="1"/>
</dbReference>
<comment type="subcellular location">
    <subcellularLocation>
        <location evidence="1">Cell inner membrane</location>
        <topology evidence="1">Single-pass type II membrane protein</topology>
        <orientation evidence="1">Periplasmic side</orientation>
    </subcellularLocation>
</comment>
<dbReference type="Gene3D" id="1.10.4030.10">
    <property type="entry name" value="Porin chaperone SurA, peptide-binding domain"/>
    <property type="match status" value="1"/>
</dbReference>
<dbReference type="SUPFAM" id="SSF109998">
    <property type="entry name" value="Triger factor/SurA peptide-binding domain-like"/>
    <property type="match status" value="1"/>
</dbReference>
<dbReference type="Proteomes" id="UP000504714">
    <property type="component" value="Unassembled WGS sequence"/>
</dbReference>
<comment type="caution">
    <text evidence="14">The sequence shown here is derived from an EMBL/GenBank/DDBJ whole genome shotgun (WGS) entry which is preliminary data.</text>
</comment>
<dbReference type="PANTHER" id="PTHR47529:SF1">
    <property type="entry name" value="PERIPLASMIC CHAPERONE PPID"/>
    <property type="match status" value="1"/>
</dbReference>
<keyword evidence="11" id="KW-0697">Rotamase</keyword>
<evidence type="ECO:0000256" key="7">
    <source>
        <dbReference type="ARBA" id="ARBA00023186"/>
    </source>
</evidence>
<evidence type="ECO:0000256" key="2">
    <source>
        <dbReference type="ARBA" id="ARBA00022475"/>
    </source>
</evidence>
<dbReference type="InterPro" id="IPR052029">
    <property type="entry name" value="PpiD_chaperone"/>
</dbReference>
<dbReference type="NCBIfam" id="NF008054">
    <property type="entry name" value="PRK10788.1"/>
    <property type="match status" value="1"/>
</dbReference>
<keyword evidence="3" id="KW-0997">Cell inner membrane</keyword>
<feature type="transmembrane region" description="Helical" evidence="12">
    <location>
        <begin position="12"/>
        <end position="35"/>
    </location>
</feature>
<dbReference type="PANTHER" id="PTHR47529">
    <property type="entry name" value="PEPTIDYL-PROLYL CIS-TRANS ISOMERASE D"/>
    <property type="match status" value="1"/>
</dbReference>
<dbReference type="RefSeq" id="WP_176488544.1">
    <property type="nucleotide sequence ID" value="NZ_BLXO01000006.1"/>
</dbReference>
<evidence type="ECO:0000256" key="3">
    <source>
        <dbReference type="ARBA" id="ARBA00022519"/>
    </source>
</evidence>
<comment type="similarity">
    <text evidence="8">Belongs to the PpiD chaperone family.</text>
</comment>
<evidence type="ECO:0000256" key="9">
    <source>
        <dbReference type="ARBA" id="ARBA00040743"/>
    </source>
</evidence>
<sequence length="624" mass="70088">MMEKLRAATNSVALKIIIVLIILSFILTGVSGYLVGGANDYAAKVNGEKISQAKLEQAFQSERARMQQQLGEQFSTLASNESYMSKLRQQTLEQLINNVLLNQYTQKLGLTVSDEQVKESIRQIPYFQTDNKFDNTKYLNLINSMGYKSDQFAQLQRQQLILQQLLQAVGSSEFILPMEMKKTAELVLQQRDVRLATIDVNVLQARQKVTNTELKNYYHQNKKDFIAPAEIKISYILMDMAEIQKKITVSEKEIESYYQQHKSNYIQPERKHFSVIQLKTEKEAQAILAELKKGADFATLAKQKSVDIISRKNGGSLGWLEASMTLDELKQANLTEKGQLSDVIKSSVGYLIVRLNDIKPEQSRAFKEVRTELLKKVQQEKTLDAYYALQQQVSTAAANNNDSLASAEVAADLQAKKTNWFTRRTVPAELNFKPVIQAIFEGSLIGADGASSGNSDVINVEGDKAFVIRVDGYTPEKPQSFDQASSEIRELIKRQKAENAARTQGEKILAALRQEKDIQIMKKEGLNFGKKETLSRSSYDEMLIKTIFALAHPQKNKPVYGLSQDSKGNFVLIELLTVTAGKLSQDEEASFINKMQEASSGMNFEALMANLHQQATIKISATES</sequence>
<keyword evidence="4 12" id="KW-0812">Transmembrane</keyword>
<evidence type="ECO:0000259" key="13">
    <source>
        <dbReference type="PROSITE" id="PS50198"/>
    </source>
</evidence>
<evidence type="ECO:0000256" key="8">
    <source>
        <dbReference type="ARBA" id="ARBA00038408"/>
    </source>
</evidence>
<dbReference type="SUPFAM" id="SSF54534">
    <property type="entry name" value="FKBP-like"/>
    <property type="match status" value="1"/>
</dbReference>
<proteinExistence type="inferred from homology"/>
<evidence type="ECO:0000313" key="14">
    <source>
        <dbReference type="EMBL" id="GFN46980.1"/>
    </source>
</evidence>
<accession>A0A6L2ZR89</accession>
<evidence type="ECO:0000256" key="4">
    <source>
        <dbReference type="ARBA" id="ARBA00022692"/>
    </source>
</evidence>
<dbReference type="Pfam" id="PF13145">
    <property type="entry name" value="Rotamase_2"/>
    <property type="match status" value="1"/>
</dbReference>
<feature type="domain" description="PpiC" evidence="13">
    <location>
        <begin position="268"/>
        <end position="357"/>
    </location>
</feature>
<dbReference type="PROSITE" id="PS01096">
    <property type="entry name" value="PPIC_PPIASE_1"/>
    <property type="match status" value="1"/>
</dbReference>
<evidence type="ECO:0000313" key="15">
    <source>
        <dbReference type="Proteomes" id="UP000504714"/>
    </source>
</evidence>
<dbReference type="InterPro" id="IPR000297">
    <property type="entry name" value="PPIase_PpiC"/>
</dbReference>
<dbReference type="Pfam" id="PF13624">
    <property type="entry name" value="SurA_N_3"/>
    <property type="match status" value="1"/>
</dbReference>
<dbReference type="GO" id="GO:0005886">
    <property type="term" value="C:plasma membrane"/>
    <property type="evidence" value="ECO:0007669"/>
    <property type="project" value="UniProtKB-SubCell"/>
</dbReference>
<keyword evidence="2" id="KW-1003">Cell membrane</keyword>
<keyword evidence="11 14" id="KW-0413">Isomerase</keyword>
<reference evidence="14 15" key="1">
    <citation type="submission" date="2020-06" db="EMBL/GenBank/DDBJ databases">
        <title>The genome sequence of Candidatus Regiella insecticola strain Tut.</title>
        <authorList>
            <person name="Nikoh N."/>
            <person name="Tsuchida T."/>
            <person name="Koga R."/>
            <person name="Oshima K."/>
            <person name="Hattori M."/>
            <person name="Fukatsu T."/>
        </authorList>
    </citation>
    <scope>NUCLEOTIDE SEQUENCE [LARGE SCALE GENOMIC DNA]</scope>
    <source>
        <strain evidence="14 15">Tut</strain>
    </source>
</reference>
<evidence type="ECO:0000256" key="11">
    <source>
        <dbReference type="PROSITE-ProRule" id="PRU00278"/>
    </source>
</evidence>
<evidence type="ECO:0000256" key="12">
    <source>
        <dbReference type="SAM" id="Phobius"/>
    </source>
</evidence>
<dbReference type="EMBL" id="BLXO01000006">
    <property type="protein sequence ID" value="GFN46980.1"/>
    <property type="molecule type" value="Genomic_DNA"/>
</dbReference>
<evidence type="ECO:0000256" key="1">
    <source>
        <dbReference type="ARBA" id="ARBA00004382"/>
    </source>
</evidence>
<name>A0A6L2ZR89_9ENTR</name>
<dbReference type="AlphaFoldDB" id="A0A6L2ZR89"/>
<keyword evidence="7" id="KW-0143">Chaperone</keyword>
<dbReference type="InterPro" id="IPR023058">
    <property type="entry name" value="PPIase_PpiC_CS"/>
</dbReference>
<dbReference type="PROSITE" id="PS50198">
    <property type="entry name" value="PPIC_PPIASE_2"/>
    <property type="match status" value="1"/>
</dbReference>
<keyword evidence="6 12" id="KW-0472">Membrane</keyword>
<dbReference type="GO" id="GO:0003755">
    <property type="term" value="F:peptidyl-prolyl cis-trans isomerase activity"/>
    <property type="evidence" value="ECO:0007669"/>
    <property type="project" value="UniProtKB-KW"/>
</dbReference>